<dbReference type="GO" id="GO:0008781">
    <property type="term" value="F:N-acylneuraminate cytidylyltransferase activity"/>
    <property type="evidence" value="ECO:0007669"/>
    <property type="project" value="TreeGrafter"/>
</dbReference>
<dbReference type="eggNOG" id="COG1778">
    <property type="taxonomic scope" value="Bacteria"/>
</dbReference>
<evidence type="ECO:0000313" key="8">
    <source>
        <dbReference type="EMBL" id="CBG40408.1"/>
    </source>
</evidence>
<evidence type="ECO:0000256" key="2">
    <source>
        <dbReference type="ARBA" id="ARBA00005893"/>
    </source>
</evidence>
<dbReference type="InterPro" id="IPR023214">
    <property type="entry name" value="HAD_sf"/>
</dbReference>
<accession>D3UIT3</accession>
<gene>
    <name evidence="8" type="primary">kdsC</name>
    <name evidence="8" type="ordered locus">HMU11530</name>
</gene>
<dbReference type="SUPFAM" id="SSF56784">
    <property type="entry name" value="HAD-like"/>
    <property type="match status" value="1"/>
</dbReference>
<dbReference type="GO" id="GO:0019143">
    <property type="term" value="F:3-deoxy-manno-octulosonate-8-phosphatase activity"/>
    <property type="evidence" value="ECO:0007669"/>
    <property type="project" value="UniProtKB-EC"/>
</dbReference>
<dbReference type="EMBL" id="FN555004">
    <property type="protein sequence ID" value="CBG40408.1"/>
    <property type="molecule type" value="Genomic_DNA"/>
</dbReference>
<organism evidence="8 9">
    <name type="scientific">Helicobacter mustelae (strain ATCC 43772 / CCUG 25715 / CIP 103759 / LMG 18044 / NCTC 12198 / R85-136P)</name>
    <name type="common">Campylobacter mustelae</name>
    <dbReference type="NCBI Taxonomy" id="679897"/>
    <lineage>
        <taxon>Bacteria</taxon>
        <taxon>Pseudomonadati</taxon>
        <taxon>Campylobacterota</taxon>
        <taxon>Epsilonproteobacteria</taxon>
        <taxon>Campylobacterales</taxon>
        <taxon>Helicobacteraceae</taxon>
        <taxon>Helicobacter</taxon>
    </lineage>
</organism>
<sequence>MITMICLDVDGTLTDGRLYYGNDNKESKAFCVKDGLGIACWLKLGRQVALISGRESRAVEQRARELGIQECHLGVEDKRNVVASLQQKYQLKKEQIACMGDDLNDLPMFLACGFCFVPANASEILKKHAHKILSREGGSGAVREMIDWLIVQENLEDKVLEFFKK</sequence>
<keyword evidence="4 7" id="KW-0479">Metal-binding</keyword>
<dbReference type="SFLD" id="SFLDS00003">
    <property type="entry name" value="Haloacid_Dehalogenase"/>
    <property type="match status" value="1"/>
</dbReference>
<evidence type="ECO:0000256" key="1">
    <source>
        <dbReference type="ARBA" id="ARBA00001946"/>
    </source>
</evidence>
<dbReference type="SFLD" id="SFLDG01136">
    <property type="entry name" value="C1.6:_Phosphoserine_Phosphatas"/>
    <property type="match status" value="1"/>
</dbReference>
<feature type="binding site" evidence="7">
    <location>
        <position position="10"/>
    </location>
    <ligand>
        <name>substrate</name>
    </ligand>
</feature>
<dbReference type="AlphaFoldDB" id="D3UIT3"/>
<dbReference type="NCBIfam" id="TIGR01670">
    <property type="entry name" value="KdsC-phosphatas"/>
    <property type="match status" value="1"/>
</dbReference>
<dbReference type="GO" id="GO:0046872">
    <property type="term" value="F:metal ion binding"/>
    <property type="evidence" value="ECO:0007669"/>
    <property type="project" value="UniProtKB-KW"/>
</dbReference>
<reference evidence="8 9" key="1">
    <citation type="journal article" date="2010" name="BMC Genomics">
        <title>Comparative genomics and proteomics of Helicobacter mustelae, an ulcerogenic and carcinogenic gastric pathogen.</title>
        <authorList>
            <person name="O'Toole P.W."/>
            <person name="Snelling W.J."/>
            <person name="Canchaya C."/>
            <person name="Forde B.M."/>
            <person name="Hardie K.R."/>
            <person name="Josenhans C."/>
            <person name="Graham R.L.J."/>
            <person name="McMullan G."/>
            <person name="Parkhill J."/>
            <person name="Belda E."/>
            <person name="Bentley S.D."/>
        </authorList>
    </citation>
    <scope>NUCLEOTIDE SEQUENCE [LARGE SCALE GENOMIC DNA]</scope>
    <source>
        <strain evidence="9">ATCC 43772 / LMG 18044 / NCTC 12198 / 12198</strain>
    </source>
</reference>
<dbReference type="Pfam" id="PF08282">
    <property type="entry name" value="Hydrolase_3"/>
    <property type="match status" value="1"/>
</dbReference>
<feature type="binding site" evidence="7">
    <location>
        <position position="8"/>
    </location>
    <ligand>
        <name>Mg(2+)</name>
        <dbReference type="ChEBI" id="CHEBI:18420"/>
    </ligand>
</feature>
<dbReference type="PIRSF" id="PIRSF006118">
    <property type="entry name" value="KDO8-P_Ptase"/>
    <property type="match status" value="1"/>
</dbReference>
<proteinExistence type="inferred from homology"/>
<dbReference type="Proteomes" id="UP000001522">
    <property type="component" value="Chromosome"/>
</dbReference>
<dbReference type="SFLD" id="SFLDG01138">
    <property type="entry name" value="C1.6.2:_Deoxy-d-mannose-octulo"/>
    <property type="match status" value="1"/>
</dbReference>
<dbReference type="InterPro" id="IPR036412">
    <property type="entry name" value="HAD-like_sf"/>
</dbReference>
<dbReference type="InterPro" id="IPR010023">
    <property type="entry name" value="KdsC_fam"/>
</dbReference>
<comment type="subunit">
    <text evidence="3">Homotetramer.</text>
</comment>
<evidence type="ECO:0000313" key="9">
    <source>
        <dbReference type="Proteomes" id="UP000001522"/>
    </source>
</evidence>
<keyword evidence="6 7" id="KW-0460">Magnesium</keyword>
<feature type="binding site" evidence="7">
    <location>
        <position position="101"/>
    </location>
    <ligand>
        <name>Mg(2+)</name>
        <dbReference type="ChEBI" id="CHEBI:18420"/>
    </ligand>
</feature>
<dbReference type="RefSeq" id="WP_013023477.1">
    <property type="nucleotide sequence ID" value="NC_013949.1"/>
</dbReference>
<dbReference type="PANTHER" id="PTHR21485:SF3">
    <property type="entry name" value="N-ACYLNEURAMINATE CYTIDYLYLTRANSFERASE"/>
    <property type="match status" value="1"/>
</dbReference>
<name>D3UIT3_HELM1</name>
<dbReference type="HOGENOM" id="CLU_106694_1_0_7"/>
<dbReference type="FunFam" id="3.40.50.1000:FF:000029">
    <property type="entry name" value="3-deoxy-D-manno-octulosonate 8-phosphate phosphatase KdsC"/>
    <property type="match status" value="1"/>
</dbReference>
<dbReference type="CDD" id="cd01630">
    <property type="entry name" value="HAD_KDO-like"/>
    <property type="match status" value="1"/>
</dbReference>
<evidence type="ECO:0000256" key="6">
    <source>
        <dbReference type="ARBA" id="ARBA00022842"/>
    </source>
</evidence>
<protein>
    <submittedName>
        <fullName evidence="8">3-deoxy-D-manno-octulosonate 8-phosphate phosphatase</fullName>
        <ecNumber evidence="8">3.1.3.45</ecNumber>
    </submittedName>
</protein>
<dbReference type="InterPro" id="IPR050793">
    <property type="entry name" value="CMP-NeuNAc_synthase"/>
</dbReference>
<evidence type="ECO:0000256" key="5">
    <source>
        <dbReference type="ARBA" id="ARBA00022801"/>
    </source>
</evidence>
<keyword evidence="5 8" id="KW-0378">Hydrolase</keyword>
<dbReference type="KEGG" id="hms:HMU11530"/>
<evidence type="ECO:0000256" key="4">
    <source>
        <dbReference type="ARBA" id="ARBA00022723"/>
    </source>
</evidence>
<evidence type="ECO:0000256" key="7">
    <source>
        <dbReference type="PIRSR" id="PIRSR006118-2"/>
    </source>
</evidence>
<evidence type="ECO:0000256" key="3">
    <source>
        <dbReference type="ARBA" id="ARBA00011881"/>
    </source>
</evidence>
<dbReference type="PANTHER" id="PTHR21485">
    <property type="entry name" value="HAD SUPERFAMILY MEMBERS CMAS AND KDSC"/>
    <property type="match status" value="1"/>
</dbReference>
<comment type="cofactor">
    <cofactor evidence="1 7">
        <name>Mg(2+)</name>
        <dbReference type="ChEBI" id="CHEBI:18420"/>
    </cofactor>
</comment>
<dbReference type="Gene3D" id="3.40.50.1000">
    <property type="entry name" value="HAD superfamily/HAD-like"/>
    <property type="match status" value="1"/>
</dbReference>
<keyword evidence="9" id="KW-1185">Reference proteome</keyword>
<comment type="similarity">
    <text evidence="2">Belongs to the KdsC family.</text>
</comment>
<dbReference type="EC" id="3.1.3.45" evidence="8"/>
<dbReference type="STRING" id="679897.HMU11530"/>